<gene>
    <name evidence="4" type="ORF">A1O9_01774</name>
</gene>
<feature type="transmembrane region" description="Helical" evidence="2">
    <location>
        <begin position="270"/>
        <end position="293"/>
    </location>
</feature>
<keyword evidence="5" id="KW-1185">Reference proteome</keyword>
<dbReference type="OrthoDB" id="4074350at2759"/>
<feature type="compositionally biased region" description="Low complexity" evidence="1">
    <location>
        <begin position="229"/>
        <end position="256"/>
    </location>
</feature>
<dbReference type="EMBL" id="AMGV01000001">
    <property type="protein sequence ID" value="KEF63796.1"/>
    <property type="molecule type" value="Genomic_DNA"/>
</dbReference>
<accession>A0A072PVC4</accession>
<dbReference type="STRING" id="1182545.A0A072PVC4"/>
<feature type="region of interest" description="Disordered" evidence="1">
    <location>
        <begin position="229"/>
        <end position="261"/>
    </location>
</feature>
<dbReference type="SUPFAM" id="SSF50630">
    <property type="entry name" value="Acid proteases"/>
    <property type="match status" value="1"/>
</dbReference>
<evidence type="ECO:0000256" key="2">
    <source>
        <dbReference type="SAM" id="Phobius"/>
    </source>
</evidence>
<evidence type="ECO:0008006" key="6">
    <source>
        <dbReference type="Google" id="ProtNLM"/>
    </source>
</evidence>
<proteinExistence type="predicted"/>
<sequence length="381" mass="41100">MLERYILWRMAQLDIILVFGMLSRVALAQDPGKNTWQIALNSTASIGPDGPWWDITRAVYYPDQKLSVFPGLCQTSLIMSSGASRAWCPYLYLPRETCDAIAELLPVTYNDDFNLYLWNTESSAYSDIISSPHSLVFSYASGAGGSQTANINVPFALLNLTLDAPLTSTPTPYFPCSPLTSSADTPYHLGRAAFLGANFHMNKLFLAQAASNAPDWNTTWAGTLKKLTSTSTTTGSGSASATSNSSGDSQTSTNGSPSVQTNDTGISKGALAGIVAAGVLGLVGGAFVIWYFCVYKGRHQKRQQSQQHQTLPPPEYTGPAVWSPKDPLTPSTPELADSPQQCQLRGSHYSEKGYVPVTELHARSRPSELAHHLQLQAAELA</sequence>
<dbReference type="VEuPathDB" id="FungiDB:A1O9_01774"/>
<evidence type="ECO:0000256" key="3">
    <source>
        <dbReference type="SAM" id="SignalP"/>
    </source>
</evidence>
<name>A0A072PVC4_9EURO</name>
<protein>
    <recommendedName>
        <fullName evidence="6">Peptidase A1 domain-containing protein</fullName>
    </recommendedName>
</protein>
<dbReference type="AlphaFoldDB" id="A0A072PVC4"/>
<evidence type="ECO:0000313" key="4">
    <source>
        <dbReference type="EMBL" id="KEF63796.1"/>
    </source>
</evidence>
<feature type="chain" id="PRO_5001683772" description="Peptidase A1 domain-containing protein" evidence="3">
    <location>
        <begin position="29"/>
        <end position="381"/>
    </location>
</feature>
<evidence type="ECO:0000313" key="5">
    <source>
        <dbReference type="Proteomes" id="UP000027920"/>
    </source>
</evidence>
<comment type="caution">
    <text evidence="4">The sequence shown here is derived from an EMBL/GenBank/DDBJ whole genome shotgun (WGS) entry which is preliminary data.</text>
</comment>
<feature type="signal peptide" evidence="3">
    <location>
        <begin position="1"/>
        <end position="28"/>
    </location>
</feature>
<feature type="region of interest" description="Disordered" evidence="1">
    <location>
        <begin position="304"/>
        <end position="339"/>
    </location>
</feature>
<dbReference type="HOGENOM" id="CLU_725684_0_0_1"/>
<organism evidence="4 5">
    <name type="scientific">Exophiala aquamarina CBS 119918</name>
    <dbReference type="NCBI Taxonomy" id="1182545"/>
    <lineage>
        <taxon>Eukaryota</taxon>
        <taxon>Fungi</taxon>
        <taxon>Dikarya</taxon>
        <taxon>Ascomycota</taxon>
        <taxon>Pezizomycotina</taxon>
        <taxon>Eurotiomycetes</taxon>
        <taxon>Chaetothyriomycetidae</taxon>
        <taxon>Chaetothyriales</taxon>
        <taxon>Herpotrichiellaceae</taxon>
        <taxon>Exophiala</taxon>
    </lineage>
</organism>
<keyword evidence="3" id="KW-0732">Signal</keyword>
<keyword evidence="2" id="KW-0812">Transmembrane</keyword>
<evidence type="ECO:0000256" key="1">
    <source>
        <dbReference type="SAM" id="MobiDB-lite"/>
    </source>
</evidence>
<dbReference type="InterPro" id="IPR021109">
    <property type="entry name" value="Peptidase_aspartic_dom_sf"/>
</dbReference>
<dbReference type="GeneID" id="25276720"/>
<reference evidence="4 5" key="1">
    <citation type="submission" date="2013-03" db="EMBL/GenBank/DDBJ databases">
        <title>The Genome Sequence of Exophiala aquamarina CBS 119918.</title>
        <authorList>
            <consortium name="The Broad Institute Genomics Platform"/>
            <person name="Cuomo C."/>
            <person name="de Hoog S."/>
            <person name="Gorbushina A."/>
            <person name="Walker B."/>
            <person name="Young S.K."/>
            <person name="Zeng Q."/>
            <person name="Gargeya S."/>
            <person name="Fitzgerald M."/>
            <person name="Haas B."/>
            <person name="Abouelleil A."/>
            <person name="Allen A.W."/>
            <person name="Alvarado L."/>
            <person name="Arachchi H.M."/>
            <person name="Berlin A.M."/>
            <person name="Chapman S.B."/>
            <person name="Gainer-Dewar J."/>
            <person name="Goldberg J."/>
            <person name="Griggs A."/>
            <person name="Gujja S."/>
            <person name="Hansen M."/>
            <person name="Howarth C."/>
            <person name="Imamovic A."/>
            <person name="Ireland A."/>
            <person name="Larimer J."/>
            <person name="McCowan C."/>
            <person name="Murphy C."/>
            <person name="Pearson M."/>
            <person name="Poon T.W."/>
            <person name="Priest M."/>
            <person name="Roberts A."/>
            <person name="Saif S."/>
            <person name="Shea T."/>
            <person name="Sisk P."/>
            <person name="Sykes S."/>
            <person name="Wortman J."/>
            <person name="Nusbaum C."/>
            <person name="Birren B."/>
        </authorList>
    </citation>
    <scope>NUCLEOTIDE SEQUENCE [LARGE SCALE GENOMIC DNA]</scope>
    <source>
        <strain evidence="4 5">CBS 119918</strain>
    </source>
</reference>
<dbReference type="Proteomes" id="UP000027920">
    <property type="component" value="Unassembled WGS sequence"/>
</dbReference>
<keyword evidence="2" id="KW-0472">Membrane</keyword>
<dbReference type="RefSeq" id="XP_013266386.1">
    <property type="nucleotide sequence ID" value="XM_013410932.1"/>
</dbReference>
<keyword evidence="2" id="KW-1133">Transmembrane helix</keyword>